<organism evidence="9 10">
    <name type="scientific">Somion occarium</name>
    <dbReference type="NCBI Taxonomy" id="3059160"/>
    <lineage>
        <taxon>Eukaryota</taxon>
        <taxon>Fungi</taxon>
        <taxon>Dikarya</taxon>
        <taxon>Basidiomycota</taxon>
        <taxon>Agaricomycotina</taxon>
        <taxon>Agaricomycetes</taxon>
        <taxon>Polyporales</taxon>
        <taxon>Cerrenaceae</taxon>
        <taxon>Somion</taxon>
    </lineage>
</organism>
<feature type="compositionally biased region" description="Basic and acidic residues" evidence="5">
    <location>
        <begin position="54"/>
        <end position="66"/>
    </location>
</feature>
<feature type="compositionally biased region" description="Polar residues" evidence="5">
    <location>
        <begin position="1"/>
        <end position="10"/>
    </location>
</feature>
<feature type="compositionally biased region" description="Basic and acidic residues" evidence="5">
    <location>
        <begin position="86"/>
        <end position="101"/>
    </location>
</feature>
<evidence type="ECO:0000256" key="1">
    <source>
        <dbReference type="ARBA" id="ARBA00004123"/>
    </source>
</evidence>
<sequence>MTHSNGSTPLIGSVFERKPGLSTSSSFQSKSIDSKKTGFPSVKHRSQSAFSRARVIEKTNGQERPRQPPTVTSLSPRPSPSETSTDDWRRQVEEENLRKVESMTAEEREEERREILERFGSGIEGILKKARVVRESREVKEDNQIEVKPEPLRVHTPRPLKAPRKGVLISRPSSPLSASSTRPPSRDKHLRFADISPQDVHVYESAPPSPKRKPLALAAPTANDGPTISLGDFQDHFKLPSMQPATLSAETAQQTEFQRTAADFAAEEGTPEDIRRRFFPTAAANVPSLAWITGPDSTISQAGPSIPSLRFDLTGTPIPSALSSTLPTHLGLHHHAEGTHAGYTLDDLFLLSRSTVPAQRASMLDVLNRIAQKLADGHKDSSKGIPELAGQEKELRKRILAAGVEAMGERGSLGAQAIAAMWTCLVGWDEDLISIEGVELKEASDDDAISSLPLEYVLPQIATAIRAVALPMESLTQLLAIVHRLVQHSNEIAVKIVETPTLVASIVQTFLLTPIPPPDESSYPDPFAIQVLITLALASRSNASMLTGPADALLRFVVTLPNSSSYPLSLATTLLSSTLRLYTTLASYGFYAQIATTAYEHFDKLGRYVRSEECRSLQLRAAWLGLVEAWTICARDPHRTTPTHEILWSQIVGWGWNEDVLSLRQRLTPENGSVWAAIWRAEAAWLEGASVNGVKNGESEKSALINGVSDGFTSGPEREVVENSVKEASRLLEEWTNVKDLVRLRGISKHANVVASAIRLWLSCLPSASQTGLESPPFRLPFKDISALCAVVATHSIWEAAFGRGAPPFSHLFCRPLSGLLSVYLDLSRVMPGTSDDLWMAQAFTIVLRLLPGDEDSAIRIIEGAVGNIHRSFMESRNWHVPPAIWEKNGMDPIMPFLTYSLRVKDVVVGPYWMSPKSISTATTQRLPPQSSINPDTRKELSLPLNKDWAFVPLDYLLRSGQTDIFKTLPSAWNYSETEVVRATLLLVRVEREVLKLHGLQTPILSREETVFGCMKVFMLEHEQQQESIQEEVFRDSIVGSFMEDTMAPFTIAASSSTPSSSDSRPTLEVVAKRFLGDSIPFYQYYTDFVGLYDSVSFSHPLFARLLLPPTSMRYAVDYRKYLWADYSHIVKTIKTPIEAVIADSVDEYLYPVETSAEVIGAYLRTLVKGGLEGFVRLVAVHHIACNIWPDLRNGVGDDGKAAKLLQAVVTQCGFDAVREVVLYRQTAGSAAVLPPACFEQAGEWKVSRREFLGHSGDLVKERIEKLL</sequence>
<comment type="subcellular location">
    <subcellularLocation>
        <location evidence="1">Nucleus</location>
    </subcellularLocation>
</comment>
<feature type="compositionally biased region" description="Low complexity" evidence="5">
    <location>
        <begin position="22"/>
        <end position="31"/>
    </location>
</feature>
<dbReference type="InterPro" id="IPR057989">
    <property type="entry name" value="TPR_RPAP1/MINIYO-like"/>
</dbReference>
<feature type="region of interest" description="Disordered" evidence="5">
    <location>
        <begin position="1"/>
        <end position="112"/>
    </location>
</feature>
<feature type="compositionally biased region" description="Basic residues" evidence="5">
    <location>
        <begin position="155"/>
        <end position="164"/>
    </location>
</feature>
<feature type="region of interest" description="Disordered" evidence="5">
    <location>
        <begin position="135"/>
        <end position="223"/>
    </location>
</feature>
<evidence type="ECO:0000256" key="3">
    <source>
        <dbReference type="ARBA" id="ARBA00023163"/>
    </source>
</evidence>
<dbReference type="PANTHER" id="PTHR21483">
    <property type="entry name" value="RNA POLYMERASE II-ASSOCIATED PROTEIN 1"/>
    <property type="match status" value="1"/>
</dbReference>
<accession>A0ABP1E185</accession>
<comment type="similarity">
    <text evidence="2">Belongs to the RPAP1 family.</text>
</comment>
<evidence type="ECO:0000259" key="7">
    <source>
        <dbReference type="Pfam" id="PF08621"/>
    </source>
</evidence>
<feature type="compositionally biased region" description="Polar residues" evidence="5">
    <location>
        <begin position="69"/>
        <end position="83"/>
    </location>
</feature>
<dbReference type="InterPro" id="IPR013929">
    <property type="entry name" value="RPAP1_C"/>
</dbReference>
<dbReference type="PANTHER" id="PTHR21483:SF18">
    <property type="entry name" value="RNA POLYMERASE II-ASSOCIATED PROTEIN 1"/>
    <property type="match status" value="1"/>
</dbReference>
<evidence type="ECO:0000313" key="9">
    <source>
        <dbReference type="EMBL" id="CAL1713715.1"/>
    </source>
</evidence>
<keyword evidence="3" id="KW-0804">Transcription</keyword>
<evidence type="ECO:0008006" key="11">
    <source>
        <dbReference type="Google" id="ProtNLM"/>
    </source>
</evidence>
<reference evidence="10" key="1">
    <citation type="submission" date="2024-04" db="EMBL/GenBank/DDBJ databases">
        <authorList>
            <person name="Shaw F."/>
            <person name="Minotto A."/>
        </authorList>
    </citation>
    <scope>NUCLEOTIDE SEQUENCE [LARGE SCALE GENOMIC DNA]</scope>
</reference>
<dbReference type="EMBL" id="OZ037950">
    <property type="protein sequence ID" value="CAL1713715.1"/>
    <property type="molecule type" value="Genomic_DNA"/>
</dbReference>
<dbReference type="InterPro" id="IPR013930">
    <property type="entry name" value="RPAP1_N"/>
</dbReference>
<proteinExistence type="inferred from homology"/>
<evidence type="ECO:0000256" key="4">
    <source>
        <dbReference type="ARBA" id="ARBA00023242"/>
    </source>
</evidence>
<keyword evidence="4" id="KW-0539">Nucleus</keyword>
<evidence type="ECO:0000259" key="8">
    <source>
        <dbReference type="Pfam" id="PF25766"/>
    </source>
</evidence>
<gene>
    <name evidence="9" type="ORF">GFSPODELE1_LOCUS9436</name>
</gene>
<feature type="compositionally biased region" description="Low complexity" evidence="5">
    <location>
        <begin position="170"/>
        <end position="183"/>
    </location>
</feature>
<evidence type="ECO:0000259" key="6">
    <source>
        <dbReference type="Pfam" id="PF08620"/>
    </source>
</evidence>
<feature type="compositionally biased region" description="Basic and acidic residues" evidence="5">
    <location>
        <begin position="135"/>
        <end position="153"/>
    </location>
</feature>
<dbReference type="InterPro" id="IPR039913">
    <property type="entry name" value="RPAP1/Rba50"/>
</dbReference>
<protein>
    <recommendedName>
        <fullName evidence="11">RNA polymerase II-associated protein 1 C-terminal domain-containing protein</fullName>
    </recommendedName>
</protein>
<dbReference type="Pfam" id="PF08620">
    <property type="entry name" value="RPAP1_C"/>
    <property type="match status" value="1"/>
</dbReference>
<feature type="domain" description="RPAP1/MINIYO-like TPR repeats" evidence="8">
    <location>
        <begin position="1082"/>
        <end position="1185"/>
    </location>
</feature>
<evidence type="ECO:0000313" key="10">
    <source>
        <dbReference type="Proteomes" id="UP001497453"/>
    </source>
</evidence>
<feature type="domain" description="RPAP1 N-terminal" evidence="7">
    <location>
        <begin position="91"/>
        <end position="123"/>
    </location>
</feature>
<feature type="domain" description="RPAP1 C-terminal" evidence="6">
    <location>
        <begin position="308"/>
        <end position="374"/>
    </location>
</feature>
<evidence type="ECO:0000256" key="5">
    <source>
        <dbReference type="SAM" id="MobiDB-lite"/>
    </source>
</evidence>
<name>A0ABP1E185_9APHY</name>
<dbReference type="Proteomes" id="UP001497453">
    <property type="component" value="Chromosome 7"/>
</dbReference>
<keyword evidence="10" id="KW-1185">Reference proteome</keyword>
<dbReference type="Pfam" id="PF08621">
    <property type="entry name" value="RPAP1_N"/>
    <property type="match status" value="1"/>
</dbReference>
<dbReference type="Pfam" id="PF25766">
    <property type="entry name" value="TPR_RPAP1"/>
    <property type="match status" value="1"/>
</dbReference>
<evidence type="ECO:0000256" key="2">
    <source>
        <dbReference type="ARBA" id="ARBA00009953"/>
    </source>
</evidence>